<accession>A0ABP0RRA4</accession>
<proteinExistence type="predicted"/>
<name>A0ABP0RRA4_9DINO</name>
<organism evidence="1 2">
    <name type="scientific">Durusdinium trenchii</name>
    <dbReference type="NCBI Taxonomy" id="1381693"/>
    <lineage>
        <taxon>Eukaryota</taxon>
        <taxon>Sar</taxon>
        <taxon>Alveolata</taxon>
        <taxon>Dinophyceae</taxon>
        <taxon>Suessiales</taxon>
        <taxon>Symbiodiniaceae</taxon>
        <taxon>Durusdinium</taxon>
    </lineage>
</organism>
<dbReference type="Proteomes" id="UP001642464">
    <property type="component" value="Unassembled WGS sequence"/>
</dbReference>
<comment type="caution">
    <text evidence="1">The sequence shown here is derived from an EMBL/GenBank/DDBJ whole genome shotgun (WGS) entry which is preliminary data.</text>
</comment>
<sequence>MAQQRAPFRTPTTADVAATFPGRWSLGQKDRWDAEDAELFMDRMTVTGRGPNLDRHWAERGIEGFTFALSQRAICCVH</sequence>
<reference evidence="1 2" key="1">
    <citation type="submission" date="2024-02" db="EMBL/GenBank/DDBJ databases">
        <authorList>
            <person name="Chen Y."/>
            <person name="Shah S."/>
            <person name="Dougan E. K."/>
            <person name="Thang M."/>
            <person name="Chan C."/>
        </authorList>
    </citation>
    <scope>NUCLEOTIDE SEQUENCE [LARGE SCALE GENOMIC DNA]</scope>
</reference>
<feature type="non-terminal residue" evidence="1">
    <location>
        <position position="78"/>
    </location>
</feature>
<evidence type="ECO:0000313" key="2">
    <source>
        <dbReference type="Proteomes" id="UP001642464"/>
    </source>
</evidence>
<evidence type="ECO:0000313" key="1">
    <source>
        <dbReference type="EMBL" id="CAK9102010.1"/>
    </source>
</evidence>
<keyword evidence="2" id="KW-1185">Reference proteome</keyword>
<protein>
    <submittedName>
        <fullName evidence="1">Uncharacterized protein</fullName>
    </submittedName>
</protein>
<gene>
    <name evidence="1" type="ORF">SCF082_LOCUS47685</name>
</gene>
<dbReference type="EMBL" id="CAXAMM010041940">
    <property type="protein sequence ID" value="CAK9102010.1"/>
    <property type="molecule type" value="Genomic_DNA"/>
</dbReference>